<feature type="domain" description="Nitrite/sulphite reductase 4Fe-4S" evidence="17">
    <location>
        <begin position="496"/>
        <end position="632"/>
    </location>
</feature>
<evidence type="ECO:0000256" key="13">
    <source>
        <dbReference type="ARBA" id="ARBA00023004"/>
    </source>
</evidence>
<dbReference type="PANTHER" id="PTHR11493:SF47">
    <property type="entry name" value="SULFITE REDUCTASE [NADPH] SUBUNIT BETA"/>
    <property type="match status" value="1"/>
</dbReference>
<evidence type="ECO:0000256" key="7">
    <source>
        <dbReference type="ARBA" id="ARBA00012353"/>
    </source>
</evidence>
<evidence type="ECO:0000259" key="18">
    <source>
        <dbReference type="Pfam" id="PF03460"/>
    </source>
</evidence>
<dbReference type="InterPro" id="IPR045169">
    <property type="entry name" value="NO2/SO3_Rdtase_4Fe4S_prot"/>
</dbReference>
<dbReference type="NCBIfam" id="TIGR02042">
    <property type="entry name" value="sir"/>
    <property type="match status" value="1"/>
</dbReference>
<dbReference type="Pfam" id="PF01077">
    <property type="entry name" value="NIR_SIR"/>
    <property type="match status" value="2"/>
</dbReference>
<reference evidence="19" key="1">
    <citation type="journal article" date="2022" name="Proc. Natl. Acad. Sci. U.S.A.">
        <title>Life cycle and functional genomics of the unicellular red alga Galdieria for elucidating algal and plant evolution and industrial use.</title>
        <authorList>
            <person name="Hirooka S."/>
            <person name="Itabashi T."/>
            <person name="Ichinose T.M."/>
            <person name="Onuma R."/>
            <person name="Fujiwara T."/>
            <person name="Yamashita S."/>
            <person name="Jong L.W."/>
            <person name="Tomita R."/>
            <person name="Iwane A.H."/>
            <person name="Miyagishima S.Y."/>
        </authorList>
    </citation>
    <scope>NUCLEOTIDE SEQUENCE</scope>
    <source>
        <strain evidence="19">NBRC 102759</strain>
    </source>
</reference>
<keyword evidence="14" id="KW-0411">Iron-sulfur</keyword>
<dbReference type="Pfam" id="PF03460">
    <property type="entry name" value="NIR_SIR_ferr"/>
    <property type="match status" value="1"/>
</dbReference>
<accession>A0A9C7PT05</accession>
<keyword evidence="9" id="KW-0349">Heme</keyword>
<evidence type="ECO:0000313" key="20">
    <source>
        <dbReference type="Proteomes" id="UP001061958"/>
    </source>
</evidence>
<keyword evidence="11" id="KW-0883">Thioether bond</keyword>
<dbReference type="Proteomes" id="UP001061958">
    <property type="component" value="Unassembled WGS sequence"/>
</dbReference>
<proteinExistence type="inferred from homology"/>
<dbReference type="InterPro" id="IPR006067">
    <property type="entry name" value="NO2/SO3_Rdtase_4Fe4S_dom"/>
</dbReference>
<dbReference type="GO" id="GO:0050311">
    <property type="term" value="F:sulfite reductase (ferredoxin) activity"/>
    <property type="evidence" value="ECO:0007669"/>
    <property type="project" value="UniProtKB-EC"/>
</dbReference>
<dbReference type="GO" id="GO:0051539">
    <property type="term" value="F:4 iron, 4 sulfur cluster binding"/>
    <property type="evidence" value="ECO:0007669"/>
    <property type="project" value="UniProtKB-KW"/>
</dbReference>
<evidence type="ECO:0000256" key="1">
    <source>
        <dbReference type="ARBA" id="ARBA00001929"/>
    </source>
</evidence>
<dbReference type="EMBL" id="BQMJ01000012">
    <property type="protein sequence ID" value="GJQ09920.1"/>
    <property type="molecule type" value="Genomic_DNA"/>
</dbReference>
<dbReference type="GO" id="GO:0020037">
    <property type="term" value="F:heme binding"/>
    <property type="evidence" value="ECO:0007669"/>
    <property type="project" value="InterPro"/>
</dbReference>
<keyword evidence="20" id="KW-1185">Reference proteome</keyword>
<dbReference type="PRINTS" id="PR00397">
    <property type="entry name" value="SIROHAEM"/>
</dbReference>
<evidence type="ECO:0000256" key="6">
    <source>
        <dbReference type="ARBA" id="ARBA00010429"/>
    </source>
</evidence>
<dbReference type="InterPro" id="IPR005117">
    <property type="entry name" value="NiRdtase/SiRdtase_haem-b_fer"/>
</dbReference>
<organism evidence="19 20">
    <name type="scientific">Galdieria partita</name>
    <dbReference type="NCBI Taxonomy" id="83374"/>
    <lineage>
        <taxon>Eukaryota</taxon>
        <taxon>Rhodophyta</taxon>
        <taxon>Bangiophyceae</taxon>
        <taxon>Galdieriales</taxon>
        <taxon>Galdieriaceae</taxon>
        <taxon>Galdieria</taxon>
    </lineage>
</organism>
<comment type="function">
    <text evidence="3">DNA-binding protein that binds to both double-stranded and single-stranded DNA without significant sequence specificity to reversibly repress the transcriptional activity of chloroplast nucleoids by promoting DNA compaction and possibly regulate DNA replication.</text>
</comment>
<dbReference type="InterPro" id="IPR036136">
    <property type="entry name" value="Nit/Sulf_reduc_fer-like_dom_sf"/>
</dbReference>
<dbReference type="InterPro" id="IPR011787">
    <property type="entry name" value="SiR_ferredoxin-dep"/>
</dbReference>
<reference evidence="19" key="2">
    <citation type="submission" date="2022-01" db="EMBL/GenBank/DDBJ databases">
        <authorList>
            <person name="Hirooka S."/>
            <person name="Miyagishima S.Y."/>
        </authorList>
    </citation>
    <scope>NUCLEOTIDE SEQUENCE</scope>
    <source>
        <strain evidence="19">NBRC 102759</strain>
    </source>
</reference>
<dbReference type="PANTHER" id="PTHR11493">
    <property type="entry name" value="SULFITE REDUCTASE [NADPH] SUBUNIT BETA-RELATED"/>
    <property type="match status" value="1"/>
</dbReference>
<comment type="catalytic activity">
    <reaction evidence="16">
        <text>hydrogen sulfide + 6 oxidized [2Fe-2S]-[ferredoxin] + 3 H2O = sulfite + 6 reduced [2Fe-2S]-[ferredoxin] + 7 H(+)</text>
        <dbReference type="Rhea" id="RHEA:23132"/>
        <dbReference type="Rhea" id="RHEA-COMP:10000"/>
        <dbReference type="Rhea" id="RHEA-COMP:10001"/>
        <dbReference type="ChEBI" id="CHEBI:15377"/>
        <dbReference type="ChEBI" id="CHEBI:15378"/>
        <dbReference type="ChEBI" id="CHEBI:17359"/>
        <dbReference type="ChEBI" id="CHEBI:29919"/>
        <dbReference type="ChEBI" id="CHEBI:33737"/>
        <dbReference type="ChEBI" id="CHEBI:33738"/>
        <dbReference type="EC" id="1.8.7.1"/>
    </reaction>
</comment>
<comment type="similarity">
    <text evidence="6">Belongs to the nitrite and sulfite reductase 4Fe-4S domain family.</text>
</comment>
<evidence type="ECO:0000256" key="4">
    <source>
        <dbReference type="ARBA" id="ARBA00003329"/>
    </source>
</evidence>
<gene>
    <name evidence="19" type="ORF">GpartN1_g1711.t1</name>
</gene>
<keyword evidence="12" id="KW-0560">Oxidoreductase</keyword>
<dbReference type="GO" id="GO:0046872">
    <property type="term" value="F:metal ion binding"/>
    <property type="evidence" value="ECO:0007669"/>
    <property type="project" value="UniProtKB-KW"/>
</dbReference>
<dbReference type="Gene3D" id="3.30.413.10">
    <property type="entry name" value="Sulfite Reductase Hemoprotein, domain 1"/>
    <property type="match status" value="2"/>
</dbReference>
<comment type="caution">
    <text evidence="19">The sequence shown here is derived from an EMBL/GenBank/DDBJ whole genome shotgun (WGS) entry which is preliminary data.</text>
</comment>
<dbReference type="InterPro" id="IPR045854">
    <property type="entry name" value="NO2/SO3_Rdtase_4Fe4S_sf"/>
</dbReference>
<comment type="cofactor">
    <cofactor evidence="1">
        <name>siroheme</name>
        <dbReference type="ChEBI" id="CHEBI:60052"/>
    </cofactor>
</comment>
<comment type="cofactor">
    <cofactor evidence="2">
        <name>[4Fe-4S] cluster</name>
        <dbReference type="ChEBI" id="CHEBI:49883"/>
    </cofactor>
</comment>
<dbReference type="GO" id="GO:0016002">
    <property type="term" value="F:sulfite reductase activity"/>
    <property type="evidence" value="ECO:0007669"/>
    <property type="project" value="TreeGrafter"/>
</dbReference>
<evidence type="ECO:0000259" key="17">
    <source>
        <dbReference type="Pfam" id="PF01077"/>
    </source>
</evidence>
<keyword evidence="10" id="KW-0479">Metal-binding</keyword>
<comment type="subcellular location">
    <subcellularLocation>
        <location evidence="5">Plastid</location>
        <location evidence="5">Chloroplast stroma</location>
        <location evidence="5">Chloroplast nucleoid</location>
    </subcellularLocation>
</comment>
<evidence type="ECO:0000256" key="8">
    <source>
        <dbReference type="ARBA" id="ARBA00022485"/>
    </source>
</evidence>
<evidence type="ECO:0000256" key="15">
    <source>
        <dbReference type="ARBA" id="ARBA00046513"/>
    </source>
</evidence>
<dbReference type="AlphaFoldDB" id="A0A9C7PT05"/>
<comment type="function">
    <text evidence="4">Essential protein with sulfite reductase activity required in assimilatory sulfate reduction pathway during both primary and secondary metabolism and thus involved in development and growth.</text>
</comment>
<dbReference type="InterPro" id="IPR006066">
    <property type="entry name" value="NO2/SO3_Rdtase_FeS/sirohaem_BS"/>
</dbReference>
<evidence type="ECO:0000256" key="14">
    <source>
        <dbReference type="ARBA" id="ARBA00023014"/>
    </source>
</evidence>
<feature type="domain" description="Nitrite/Sulfite reductase ferredoxin-like" evidence="18">
    <location>
        <begin position="113"/>
        <end position="173"/>
    </location>
</feature>
<dbReference type="NCBIfam" id="NF010029">
    <property type="entry name" value="PRK13504.1"/>
    <property type="match status" value="1"/>
</dbReference>
<evidence type="ECO:0000256" key="9">
    <source>
        <dbReference type="ARBA" id="ARBA00022617"/>
    </source>
</evidence>
<dbReference type="OrthoDB" id="1688044at2759"/>
<comment type="subunit">
    <text evidence="15">Monomer. Interacts with ferredoxin.</text>
</comment>
<dbReference type="GO" id="GO:0042644">
    <property type="term" value="C:chloroplast nucleoid"/>
    <property type="evidence" value="ECO:0007669"/>
    <property type="project" value="UniProtKB-SubCell"/>
</dbReference>
<evidence type="ECO:0000256" key="12">
    <source>
        <dbReference type="ARBA" id="ARBA00023002"/>
    </source>
</evidence>
<evidence type="ECO:0000256" key="10">
    <source>
        <dbReference type="ARBA" id="ARBA00022723"/>
    </source>
</evidence>
<keyword evidence="8" id="KW-0004">4Fe-4S</keyword>
<evidence type="ECO:0000256" key="11">
    <source>
        <dbReference type="ARBA" id="ARBA00022784"/>
    </source>
</evidence>
<evidence type="ECO:0000256" key="3">
    <source>
        <dbReference type="ARBA" id="ARBA00002010"/>
    </source>
</evidence>
<evidence type="ECO:0000313" key="19">
    <source>
        <dbReference type="EMBL" id="GJQ09920.1"/>
    </source>
</evidence>
<name>A0A9C7PT05_9RHOD</name>
<dbReference type="PROSITE" id="PS00365">
    <property type="entry name" value="NIR_SIR"/>
    <property type="match status" value="1"/>
</dbReference>
<dbReference type="GO" id="GO:0009337">
    <property type="term" value="C:sulfite reductase complex (NADPH)"/>
    <property type="evidence" value="ECO:0007669"/>
    <property type="project" value="TreeGrafter"/>
</dbReference>
<dbReference type="SUPFAM" id="SSF56014">
    <property type="entry name" value="Nitrite and sulphite reductase 4Fe-4S domain-like"/>
    <property type="match status" value="2"/>
</dbReference>
<evidence type="ECO:0000256" key="2">
    <source>
        <dbReference type="ARBA" id="ARBA00001966"/>
    </source>
</evidence>
<evidence type="ECO:0000256" key="5">
    <source>
        <dbReference type="ARBA" id="ARBA00004595"/>
    </source>
</evidence>
<dbReference type="GO" id="GO:0000103">
    <property type="term" value="P:sulfate assimilation"/>
    <property type="evidence" value="ECO:0007669"/>
    <property type="project" value="TreeGrafter"/>
</dbReference>
<dbReference type="FunFam" id="3.30.413.10:FF:000014">
    <property type="entry name" value="Sulfite reductase [ferredoxin], chloroplastic"/>
    <property type="match status" value="1"/>
</dbReference>
<protein>
    <recommendedName>
        <fullName evidence="7">assimilatory sulfite reductase (ferredoxin)</fullName>
        <ecNumber evidence="7">1.8.7.1</ecNumber>
    </recommendedName>
</protein>
<dbReference type="SUPFAM" id="SSF55124">
    <property type="entry name" value="Nitrite/Sulfite reductase N-terminal domain-like"/>
    <property type="match status" value="2"/>
</dbReference>
<keyword evidence="13" id="KW-0408">Iron</keyword>
<feature type="domain" description="Nitrite/sulphite reductase 4Fe-4S" evidence="17">
    <location>
        <begin position="259"/>
        <end position="394"/>
    </location>
</feature>
<dbReference type="EC" id="1.8.7.1" evidence="7"/>
<evidence type="ECO:0000256" key="16">
    <source>
        <dbReference type="ARBA" id="ARBA00049518"/>
    </source>
</evidence>
<sequence length="647" mass="73961">MTFITYFLGSNRNLHSFGCKSSFIKPDVPIEKRVSKQCYPKTFVTTVASTTETPRKLSKVESYKKNSSHLKFPLEQDLEDENIFVSEESVQIIKFHGSYQQDNREERKKGEPKKYQFMLRLKLPSGDMPTSLYRVLDDISREFGNDTLRATTRSSFQIHGVLKKDLKTVFRSIIQAGGSSLGGCGDVNRNIVTTPAPFQTPDYIEVRRLAYVLAEILAPQTSSYAEIWLDGEKTGEIEFWKRNMDMKQVSQLRLFDNGRGIITKDPVEPVYGETYLPRKFKIGITVPGDNSIDLYIHDIGIVVISEGNEIIGYNVTVGGGLGRTHNKEQTFPRLADHLGFVRREKIYELVKAIVAVQRDYGNRESRMLSRMKYLVHNMGIDAFRELVESYFGEKVEPWRDLIPWKHEDYLGWFQQGNGKLFLGVPILNGRIKNDASMRLKTALRVLIDTFPEVRLNVTPEQNLLVKEIEPNTKEQITNIFKEHNVPLVEDISVIFRDSMACPAFPLCPLAVTESERVMPNIVKRIEALFHHCGLNKVPLIIRMTGCPNGCARPYTAELGLVGQGPNSYQIWIGGCPHQTRLAFVYKDKVNESDLETILEPLFAYYRMEKQRGERFGNFCYRMGKEALAEYAQNYNYETDSASNGTKK</sequence>